<feature type="region of interest" description="Disordered" evidence="1">
    <location>
        <begin position="99"/>
        <end position="128"/>
    </location>
</feature>
<protein>
    <submittedName>
        <fullName evidence="2">Uncharacterized protein</fullName>
    </submittedName>
</protein>
<dbReference type="AlphaFoldDB" id="A0A8H3ZIX7"/>
<feature type="compositionally biased region" description="Basic and acidic residues" evidence="1">
    <location>
        <begin position="109"/>
        <end position="127"/>
    </location>
</feature>
<sequence length="203" mass="22502">MYMEDESCCLFSPTVSQKPVLIPSPQQHERRLPSQSSHLVAKDETACAASAFAAQRWPLPGTAVIVPPSSHRARRDAAVSLKEEETGLVVTETRGFLQCPRTHPTTAESRQDATRREHSDQGKHSVDRTTGFRFRVPGGRCEGLRMTAGSFCRRFSARAGREETQTQRNVSGLELDGRQKSIVSQVELLPECWLVDALPFPTA</sequence>
<gene>
    <name evidence="2" type="ORF">GQ607_011309</name>
</gene>
<accession>A0A8H3ZIX7</accession>
<dbReference type="EMBL" id="WOWK01000071">
    <property type="protein sequence ID" value="KAF0321489.1"/>
    <property type="molecule type" value="Genomic_DNA"/>
</dbReference>
<reference evidence="2 3" key="1">
    <citation type="submission" date="2019-12" db="EMBL/GenBank/DDBJ databases">
        <title>A genome sequence resource for the geographically widespread anthracnose pathogen Colletotrichum asianum.</title>
        <authorList>
            <person name="Meng Y."/>
        </authorList>
    </citation>
    <scope>NUCLEOTIDE SEQUENCE [LARGE SCALE GENOMIC DNA]</scope>
    <source>
        <strain evidence="2 3">ICMP 18580</strain>
    </source>
</reference>
<evidence type="ECO:0000313" key="3">
    <source>
        <dbReference type="Proteomes" id="UP000434172"/>
    </source>
</evidence>
<evidence type="ECO:0000313" key="2">
    <source>
        <dbReference type="EMBL" id="KAF0321489.1"/>
    </source>
</evidence>
<organism evidence="2 3">
    <name type="scientific">Colletotrichum asianum</name>
    <dbReference type="NCBI Taxonomy" id="702518"/>
    <lineage>
        <taxon>Eukaryota</taxon>
        <taxon>Fungi</taxon>
        <taxon>Dikarya</taxon>
        <taxon>Ascomycota</taxon>
        <taxon>Pezizomycotina</taxon>
        <taxon>Sordariomycetes</taxon>
        <taxon>Hypocreomycetidae</taxon>
        <taxon>Glomerellales</taxon>
        <taxon>Glomerellaceae</taxon>
        <taxon>Colletotrichum</taxon>
        <taxon>Colletotrichum gloeosporioides species complex</taxon>
    </lineage>
</organism>
<comment type="caution">
    <text evidence="2">The sequence shown here is derived from an EMBL/GenBank/DDBJ whole genome shotgun (WGS) entry which is preliminary data.</text>
</comment>
<name>A0A8H3ZIX7_9PEZI</name>
<dbReference type="Proteomes" id="UP000434172">
    <property type="component" value="Unassembled WGS sequence"/>
</dbReference>
<keyword evidence="3" id="KW-1185">Reference proteome</keyword>
<proteinExistence type="predicted"/>
<evidence type="ECO:0000256" key="1">
    <source>
        <dbReference type="SAM" id="MobiDB-lite"/>
    </source>
</evidence>